<dbReference type="PANTHER" id="PTHR30329">
    <property type="entry name" value="STATOR ELEMENT OF FLAGELLAR MOTOR COMPLEX"/>
    <property type="match status" value="1"/>
</dbReference>
<comment type="subcellular location">
    <subcellularLocation>
        <location evidence="1">Cell outer membrane</location>
    </subcellularLocation>
</comment>
<feature type="domain" description="OmpA-like" evidence="6">
    <location>
        <begin position="284"/>
        <end position="400"/>
    </location>
</feature>
<accession>A0ABM5MYQ6</accession>
<evidence type="ECO:0000256" key="2">
    <source>
        <dbReference type="ARBA" id="ARBA00023136"/>
    </source>
</evidence>
<dbReference type="InterPro" id="IPR006664">
    <property type="entry name" value="OMP_bac"/>
</dbReference>
<dbReference type="InterPro" id="IPR009282">
    <property type="entry name" value="DUF937"/>
</dbReference>
<gene>
    <name evidence="7" type="ordered locus">Emtol_1157</name>
</gene>
<dbReference type="Pfam" id="PF00691">
    <property type="entry name" value="OmpA"/>
    <property type="match status" value="1"/>
</dbReference>
<dbReference type="InterPro" id="IPR036737">
    <property type="entry name" value="OmpA-like_sf"/>
</dbReference>
<dbReference type="PANTHER" id="PTHR30329:SF21">
    <property type="entry name" value="LIPOPROTEIN YIAD-RELATED"/>
    <property type="match status" value="1"/>
</dbReference>
<dbReference type="CDD" id="cd07185">
    <property type="entry name" value="OmpA_C-like"/>
    <property type="match status" value="1"/>
</dbReference>
<evidence type="ECO:0000256" key="3">
    <source>
        <dbReference type="ARBA" id="ARBA00023237"/>
    </source>
</evidence>
<keyword evidence="3" id="KW-0998">Cell outer membrane</keyword>
<dbReference type="PRINTS" id="PR01021">
    <property type="entry name" value="OMPADOMAIN"/>
</dbReference>
<evidence type="ECO:0000313" key="7">
    <source>
        <dbReference type="EMBL" id="AFK02306.1"/>
    </source>
</evidence>
<dbReference type="RefSeq" id="WP_015028006.1">
    <property type="nucleotide sequence ID" value="NC_018748.1"/>
</dbReference>
<keyword evidence="2 4" id="KW-0472">Membrane</keyword>
<dbReference type="Proteomes" id="UP000002875">
    <property type="component" value="Chromosome"/>
</dbReference>
<evidence type="ECO:0000256" key="1">
    <source>
        <dbReference type="ARBA" id="ARBA00004442"/>
    </source>
</evidence>
<dbReference type="InterPro" id="IPR006690">
    <property type="entry name" value="OMPA-like_CS"/>
</dbReference>
<evidence type="ECO:0000256" key="4">
    <source>
        <dbReference type="PROSITE-ProRule" id="PRU00473"/>
    </source>
</evidence>
<dbReference type="EMBL" id="CP002961">
    <property type="protein sequence ID" value="AFK02306.1"/>
    <property type="molecule type" value="Genomic_DNA"/>
</dbReference>
<organism evidence="7 8">
    <name type="scientific">Emticicia oligotrophica (strain DSM 17448 / CIP 109782 / MTCC 6937 / GPTSA100-15)</name>
    <dbReference type="NCBI Taxonomy" id="929562"/>
    <lineage>
        <taxon>Bacteria</taxon>
        <taxon>Pseudomonadati</taxon>
        <taxon>Bacteroidota</taxon>
        <taxon>Cytophagia</taxon>
        <taxon>Cytophagales</taxon>
        <taxon>Leadbetterellaceae</taxon>
        <taxon>Emticicia</taxon>
    </lineage>
</organism>
<dbReference type="InterPro" id="IPR050330">
    <property type="entry name" value="Bact_OuterMem_StrucFunc"/>
</dbReference>
<evidence type="ECO:0000313" key="8">
    <source>
        <dbReference type="Proteomes" id="UP000002875"/>
    </source>
</evidence>
<keyword evidence="5" id="KW-0812">Transmembrane</keyword>
<reference evidence="7 8" key="1">
    <citation type="submission" date="2011-07" db="EMBL/GenBank/DDBJ databases">
        <title>The complete genome of chromosome of Emticicia oligotrophica DSM 17448.</title>
        <authorList>
            <consortium name="US DOE Joint Genome Institute (JGI-PGF)"/>
            <person name="Lucas S."/>
            <person name="Han J."/>
            <person name="Lapidus A."/>
            <person name="Bruce D."/>
            <person name="Goodwin L."/>
            <person name="Pitluck S."/>
            <person name="Peters L."/>
            <person name="Kyrpides N."/>
            <person name="Mavromatis K."/>
            <person name="Ivanova N."/>
            <person name="Ovchinnikova G."/>
            <person name="Teshima H."/>
            <person name="Detter J.C."/>
            <person name="Tapia R."/>
            <person name="Han C."/>
            <person name="Land M."/>
            <person name="Hauser L."/>
            <person name="Markowitz V."/>
            <person name="Cheng J.-F."/>
            <person name="Hugenholtz P."/>
            <person name="Woyke T."/>
            <person name="Wu D."/>
            <person name="Tindall B."/>
            <person name="Pomrenke H."/>
            <person name="Brambilla E."/>
            <person name="Klenk H.-P."/>
            <person name="Eisen J.A."/>
        </authorList>
    </citation>
    <scope>NUCLEOTIDE SEQUENCE [LARGE SCALE GENOMIC DNA]</scope>
    <source>
        <strain evidence="7 8">DSM 17448</strain>
    </source>
</reference>
<evidence type="ECO:0000259" key="6">
    <source>
        <dbReference type="PROSITE" id="PS51123"/>
    </source>
</evidence>
<dbReference type="PROSITE" id="PS51123">
    <property type="entry name" value="OMPA_2"/>
    <property type="match status" value="1"/>
</dbReference>
<keyword evidence="8" id="KW-1185">Reference proteome</keyword>
<dbReference type="PROSITE" id="PS01068">
    <property type="entry name" value="OMPA_1"/>
    <property type="match status" value="1"/>
</dbReference>
<name>A0ABM5MYQ6_EMTOG</name>
<protein>
    <submittedName>
        <fullName evidence="7">OmpA/MotB domain protein</fullName>
    </submittedName>
</protein>
<keyword evidence="5" id="KW-1133">Transmembrane helix</keyword>
<feature type="transmembrane region" description="Helical" evidence="5">
    <location>
        <begin position="204"/>
        <end position="221"/>
    </location>
</feature>
<dbReference type="Pfam" id="PF06078">
    <property type="entry name" value="DUF937"/>
    <property type="match status" value="1"/>
</dbReference>
<proteinExistence type="predicted"/>
<sequence length="400" mass="43464">MELLSLIKEQFTPNIISKISTFLDESDRNTSLAIDTALPTVLGGVMQKASTTQGLTDLLSIIRTGGYDGTLINNLNIVLSEIYSTITLASIGNGLLGSLFGEGLGDIFNVISKSSGITKTSASTLLGLVTPILVNVIGKHVIQQGITSSDLGSLMASQKESVLTALPAGIDKLINLDKLDDFKGKKRLSSNVSFENNNSKLTTWLPWLLLGGILLGALYYWKSCRNQENIQISSKLIIESNDSTQIDVVSSIKKTLSTGVMLNFGEQSIENELINFIEDQSKLVDKTTWFNFRALRFETGSALIDSTSMQEVTNIAEILKAFPNVELKIGGYTDNVGKEELNQKLSADRAFNVVKALVEQGIDSNRVVAEGYGSKYPVAANDTEEGRAQNRRIAVRVTKK</sequence>
<evidence type="ECO:0000256" key="5">
    <source>
        <dbReference type="SAM" id="Phobius"/>
    </source>
</evidence>
<dbReference type="SUPFAM" id="SSF103088">
    <property type="entry name" value="OmpA-like"/>
    <property type="match status" value="1"/>
</dbReference>
<dbReference type="InterPro" id="IPR006665">
    <property type="entry name" value="OmpA-like"/>
</dbReference>
<dbReference type="Gene3D" id="3.30.1330.60">
    <property type="entry name" value="OmpA-like domain"/>
    <property type="match status" value="1"/>
</dbReference>